<gene>
    <name evidence="1" type="ORF">DSO57_1000667</name>
</gene>
<evidence type="ECO:0000313" key="2">
    <source>
        <dbReference type="Proteomes" id="UP001165960"/>
    </source>
</evidence>
<dbReference type="EMBL" id="QTSX02002131">
    <property type="protein sequence ID" value="KAJ9079032.1"/>
    <property type="molecule type" value="Genomic_DNA"/>
</dbReference>
<name>A0ACC2TX09_9FUNG</name>
<proteinExistence type="predicted"/>
<sequence>MGAVAYLLIPSDTVFVRYSNLYQVNTLKRLYCEAEKMEQTSNLLTQAPTGKREDPYILTI</sequence>
<organism evidence="1 2">
    <name type="scientific">Entomophthora muscae</name>
    <dbReference type="NCBI Taxonomy" id="34485"/>
    <lineage>
        <taxon>Eukaryota</taxon>
        <taxon>Fungi</taxon>
        <taxon>Fungi incertae sedis</taxon>
        <taxon>Zoopagomycota</taxon>
        <taxon>Entomophthoromycotina</taxon>
        <taxon>Entomophthoromycetes</taxon>
        <taxon>Entomophthorales</taxon>
        <taxon>Entomophthoraceae</taxon>
        <taxon>Entomophthora</taxon>
    </lineage>
</organism>
<comment type="caution">
    <text evidence="1">The sequence shown here is derived from an EMBL/GenBank/DDBJ whole genome shotgun (WGS) entry which is preliminary data.</text>
</comment>
<dbReference type="Proteomes" id="UP001165960">
    <property type="component" value="Unassembled WGS sequence"/>
</dbReference>
<protein>
    <submittedName>
        <fullName evidence="1">Uncharacterized protein</fullName>
    </submittedName>
</protein>
<keyword evidence="2" id="KW-1185">Reference proteome</keyword>
<evidence type="ECO:0000313" key="1">
    <source>
        <dbReference type="EMBL" id="KAJ9079032.1"/>
    </source>
</evidence>
<accession>A0ACC2TX09</accession>
<reference evidence="1" key="1">
    <citation type="submission" date="2022-04" db="EMBL/GenBank/DDBJ databases">
        <title>Genome of the entomopathogenic fungus Entomophthora muscae.</title>
        <authorList>
            <person name="Elya C."/>
            <person name="Lovett B.R."/>
            <person name="Lee E."/>
            <person name="Macias A.M."/>
            <person name="Hajek A.E."/>
            <person name="De Bivort B.L."/>
            <person name="Kasson M.T."/>
            <person name="De Fine Licht H.H."/>
            <person name="Stajich J.E."/>
        </authorList>
    </citation>
    <scope>NUCLEOTIDE SEQUENCE</scope>
    <source>
        <strain evidence="1">Berkeley</strain>
    </source>
</reference>